<dbReference type="PROSITE" id="PS50181">
    <property type="entry name" value="FBOX"/>
    <property type="match status" value="1"/>
</dbReference>
<dbReference type="SMART" id="SM00256">
    <property type="entry name" value="FBOX"/>
    <property type="match status" value="1"/>
</dbReference>
<dbReference type="InterPro" id="IPR036047">
    <property type="entry name" value="F-box-like_dom_sf"/>
</dbReference>
<dbReference type="AlphaFoldDB" id="A0A8T0IMG1"/>
<evidence type="ECO:0000256" key="1">
    <source>
        <dbReference type="ARBA" id="ARBA00022737"/>
    </source>
</evidence>
<feature type="domain" description="F-box" evidence="2">
    <location>
        <begin position="11"/>
        <end position="60"/>
    </location>
</feature>
<dbReference type="PANTHER" id="PTHR31672">
    <property type="entry name" value="BNACNNG10540D PROTEIN"/>
    <property type="match status" value="1"/>
</dbReference>
<reference evidence="3" key="1">
    <citation type="submission" date="2020-06" db="EMBL/GenBank/DDBJ databases">
        <title>WGS assembly of Ceratodon purpureus strain R40.</title>
        <authorList>
            <person name="Carey S.B."/>
            <person name="Jenkins J."/>
            <person name="Shu S."/>
            <person name="Lovell J.T."/>
            <person name="Sreedasyam A."/>
            <person name="Maumus F."/>
            <person name="Tiley G.P."/>
            <person name="Fernandez-Pozo N."/>
            <person name="Barry K."/>
            <person name="Chen C."/>
            <person name="Wang M."/>
            <person name="Lipzen A."/>
            <person name="Daum C."/>
            <person name="Saski C.A."/>
            <person name="Payton A.C."/>
            <person name="Mcbreen J.C."/>
            <person name="Conrad R.E."/>
            <person name="Kollar L.M."/>
            <person name="Olsson S."/>
            <person name="Huttunen S."/>
            <person name="Landis J.B."/>
            <person name="Wickett N.J."/>
            <person name="Johnson M.G."/>
            <person name="Rensing S.A."/>
            <person name="Grimwood J."/>
            <person name="Schmutz J."/>
            <person name="Mcdaniel S.F."/>
        </authorList>
    </citation>
    <scope>NUCLEOTIDE SEQUENCE</scope>
    <source>
        <strain evidence="3">R40</strain>
    </source>
</reference>
<proteinExistence type="predicted"/>
<dbReference type="InterPro" id="IPR050796">
    <property type="entry name" value="SCF_F-box_component"/>
</dbReference>
<keyword evidence="1" id="KW-0677">Repeat</keyword>
<organism evidence="3 4">
    <name type="scientific">Ceratodon purpureus</name>
    <name type="common">Fire moss</name>
    <name type="synonym">Dicranum purpureum</name>
    <dbReference type="NCBI Taxonomy" id="3225"/>
    <lineage>
        <taxon>Eukaryota</taxon>
        <taxon>Viridiplantae</taxon>
        <taxon>Streptophyta</taxon>
        <taxon>Embryophyta</taxon>
        <taxon>Bryophyta</taxon>
        <taxon>Bryophytina</taxon>
        <taxon>Bryopsida</taxon>
        <taxon>Dicranidae</taxon>
        <taxon>Pseudoditrichales</taxon>
        <taxon>Ditrichaceae</taxon>
        <taxon>Ceratodon</taxon>
    </lineage>
</organism>
<dbReference type="SUPFAM" id="SSF117281">
    <property type="entry name" value="Kelch motif"/>
    <property type="match status" value="1"/>
</dbReference>
<evidence type="ECO:0000259" key="2">
    <source>
        <dbReference type="PROSITE" id="PS50181"/>
    </source>
</evidence>
<dbReference type="Gene3D" id="1.20.1280.50">
    <property type="match status" value="1"/>
</dbReference>
<dbReference type="Pfam" id="PF00646">
    <property type="entry name" value="F-box"/>
    <property type="match status" value="1"/>
</dbReference>
<gene>
    <name evidence="3" type="ORF">KC19_3G179500</name>
</gene>
<evidence type="ECO:0000313" key="4">
    <source>
        <dbReference type="Proteomes" id="UP000822688"/>
    </source>
</evidence>
<evidence type="ECO:0000313" key="3">
    <source>
        <dbReference type="EMBL" id="KAG0584026.1"/>
    </source>
</evidence>
<dbReference type="Proteomes" id="UP000822688">
    <property type="component" value="Chromosome 3"/>
</dbReference>
<sequence length="435" mass="49494">MAGPSLSLIHGVQQSNLPLEVMERVLSLLPLPVLCRMRTVCKEWNHIICSSSFHDCYEQTLEERGHGVCFLTRFVSSYPNKKIDRSVRGTTCFLDLEERRWYLIKGSVDQGFETKGVAMSDGLVAEICCPVPPKEGYNHGARTVCCIQMSDPILKMRWRLDPCPNESKLPYLVVVAADRGSRVFRVFEIDNPGFREIGFHRCLWIYESSTNKWRWASQKLGCLEANMLAIPHKIYPRSAVVFQQGLYAIFTAKLSLWRFLMLYDIEKDTWSMVLEDLPTAICEELVVSSGKLFMLFWRSASFCSSSSSMMLEMVEIQVSEKTLRSVFQIPASTLSHSCGGQISYYEWSDFTCLALRLNSDSSCSSVVLFSKSSGKVIIYNVVSATVDILPEHPLGKSDALNHEYWASHQNLYVRDILQKDAQSHPPVYMPKEQLI</sequence>
<keyword evidence="4" id="KW-1185">Reference proteome</keyword>
<protein>
    <recommendedName>
        <fullName evidence="2">F-box domain-containing protein</fullName>
    </recommendedName>
</protein>
<dbReference type="PANTHER" id="PTHR31672:SF2">
    <property type="entry name" value="F-BOX DOMAIN-CONTAINING PROTEIN"/>
    <property type="match status" value="1"/>
</dbReference>
<dbReference type="FunFam" id="1.20.1280.50:FF:000008">
    <property type="entry name" value="F-box only protein 6"/>
    <property type="match status" value="1"/>
</dbReference>
<dbReference type="InterPro" id="IPR015915">
    <property type="entry name" value="Kelch-typ_b-propeller"/>
</dbReference>
<dbReference type="InterPro" id="IPR001810">
    <property type="entry name" value="F-box_dom"/>
</dbReference>
<comment type="caution">
    <text evidence="3">The sequence shown here is derived from an EMBL/GenBank/DDBJ whole genome shotgun (WGS) entry which is preliminary data.</text>
</comment>
<name>A0A8T0IMG1_CERPU</name>
<dbReference type="EMBL" id="CM026423">
    <property type="protein sequence ID" value="KAG0584026.1"/>
    <property type="molecule type" value="Genomic_DNA"/>
</dbReference>
<accession>A0A8T0IMG1</accession>
<dbReference type="SUPFAM" id="SSF81383">
    <property type="entry name" value="F-box domain"/>
    <property type="match status" value="1"/>
</dbReference>